<protein>
    <submittedName>
        <fullName evidence="1">Uncharacterized protein</fullName>
    </submittedName>
</protein>
<comment type="caution">
    <text evidence="1">The sequence shown here is derived from an EMBL/GenBank/DDBJ whole genome shotgun (WGS) entry which is preliminary data.</text>
</comment>
<name>A0A7J6SJ63_PEROL</name>
<gene>
    <name evidence="1" type="ORF">FOZ63_029502</name>
</gene>
<accession>A0A7J6SJ63</accession>
<evidence type="ECO:0000313" key="1">
    <source>
        <dbReference type="EMBL" id="KAF4733049.1"/>
    </source>
</evidence>
<evidence type="ECO:0000313" key="2">
    <source>
        <dbReference type="Proteomes" id="UP000553632"/>
    </source>
</evidence>
<sequence length="182" mass="20195">MDCALNYVHNGDKLRKPCCNSCLDGVVINGKAALLVGQMNGSVRAYTLPTLKPLVWWQTAMQRKNADVRIVKSLVGYFKDCRMALLQELCGPAATKKKKSSGCHPVDEFKPPPQPLLFESNTLELIHTLVVPDLDAQGCFLHSRGQVSYLEGPSEARGLVKGKATDRVRWTTYLVRIESHVD</sequence>
<organism evidence="1 2">
    <name type="scientific">Perkinsus olseni</name>
    <name type="common">Perkinsus atlanticus</name>
    <dbReference type="NCBI Taxonomy" id="32597"/>
    <lineage>
        <taxon>Eukaryota</taxon>
        <taxon>Sar</taxon>
        <taxon>Alveolata</taxon>
        <taxon>Perkinsozoa</taxon>
        <taxon>Perkinsea</taxon>
        <taxon>Perkinsida</taxon>
        <taxon>Perkinsidae</taxon>
        <taxon>Perkinsus</taxon>
    </lineage>
</organism>
<dbReference type="Proteomes" id="UP000553632">
    <property type="component" value="Unassembled WGS sequence"/>
</dbReference>
<dbReference type="EMBL" id="JABANO010017680">
    <property type="protein sequence ID" value="KAF4733049.1"/>
    <property type="molecule type" value="Genomic_DNA"/>
</dbReference>
<dbReference type="AlphaFoldDB" id="A0A7J6SJ63"/>
<proteinExistence type="predicted"/>
<reference evidence="1 2" key="1">
    <citation type="submission" date="2020-04" db="EMBL/GenBank/DDBJ databases">
        <title>Perkinsus olseni comparative genomics.</title>
        <authorList>
            <person name="Bogema D.R."/>
        </authorList>
    </citation>
    <scope>NUCLEOTIDE SEQUENCE [LARGE SCALE GENOMIC DNA]</scope>
    <source>
        <strain evidence="1 2">ATCC PRA-207</strain>
    </source>
</reference>
<keyword evidence="2" id="KW-1185">Reference proteome</keyword>
<feature type="non-terminal residue" evidence="1">
    <location>
        <position position="182"/>
    </location>
</feature>